<proteinExistence type="inferred from homology"/>
<evidence type="ECO:0000259" key="5">
    <source>
        <dbReference type="Pfam" id="PF01764"/>
    </source>
</evidence>
<dbReference type="InterPro" id="IPR051218">
    <property type="entry name" value="Sec_MonoDiacylglyc_Lipase"/>
</dbReference>
<evidence type="ECO:0000256" key="3">
    <source>
        <dbReference type="ARBA" id="ARBA00047591"/>
    </source>
</evidence>
<evidence type="ECO:0000256" key="4">
    <source>
        <dbReference type="ARBA" id="ARBA00048461"/>
    </source>
</evidence>
<dbReference type="InterPro" id="IPR002921">
    <property type="entry name" value="Fungal_lipase-type"/>
</dbReference>
<dbReference type="Gene3D" id="3.40.50.1820">
    <property type="entry name" value="alpha/beta hydrolase"/>
    <property type="match status" value="1"/>
</dbReference>
<dbReference type="PANTHER" id="PTHR45856">
    <property type="entry name" value="ALPHA/BETA-HYDROLASES SUPERFAMILY PROTEIN"/>
    <property type="match status" value="1"/>
</dbReference>
<dbReference type="STRING" id="1077348.A0A2G8S3A0"/>
<comment type="catalytic activity">
    <reaction evidence="4">
        <text>a monoacylglycerol + H2O = glycerol + a fatty acid + H(+)</text>
        <dbReference type="Rhea" id="RHEA:15245"/>
        <dbReference type="ChEBI" id="CHEBI:15377"/>
        <dbReference type="ChEBI" id="CHEBI:15378"/>
        <dbReference type="ChEBI" id="CHEBI:17408"/>
        <dbReference type="ChEBI" id="CHEBI:17754"/>
        <dbReference type="ChEBI" id="CHEBI:28868"/>
    </reaction>
</comment>
<dbReference type="Pfam" id="PF01764">
    <property type="entry name" value="Lipase_3"/>
    <property type="match status" value="1"/>
</dbReference>
<dbReference type="GO" id="GO:0006629">
    <property type="term" value="P:lipid metabolic process"/>
    <property type="evidence" value="ECO:0007669"/>
    <property type="project" value="InterPro"/>
</dbReference>
<dbReference type="PANTHER" id="PTHR45856:SF24">
    <property type="entry name" value="FUNGAL LIPASE-LIKE DOMAIN-CONTAINING PROTEIN"/>
    <property type="match status" value="1"/>
</dbReference>
<evidence type="ECO:0000256" key="1">
    <source>
        <dbReference type="ARBA" id="ARBA00023157"/>
    </source>
</evidence>
<dbReference type="SUPFAM" id="SSF53474">
    <property type="entry name" value="alpha/beta-Hydrolases"/>
    <property type="match status" value="1"/>
</dbReference>
<name>A0A2G8S3A0_9APHY</name>
<comment type="caution">
    <text evidence="6">The sequence shown here is derived from an EMBL/GenBank/DDBJ whole genome shotgun (WGS) entry which is preliminary data.</text>
</comment>
<keyword evidence="7" id="KW-1185">Reference proteome</keyword>
<comment type="similarity">
    <text evidence="2">Belongs to the AB hydrolase superfamily. Lipase family. Class 3 subfamily.</text>
</comment>
<evidence type="ECO:0000313" key="7">
    <source>
        <dbReference type="Proteomes" id="UP000230002"/>
    </source>
</evidence>
<dbReference type="InterPro" id="IPR029058">
    <property type="entry name" value="AB_hydrolase_fold"/>
</dbReference>
<dbReference type="Proteomes" id="UP000230002">
    <property type="component" value="Unassembled WGS sequence"/>
</dbReference>
<accession>A0A2G8S3A0</accession>
<evidence type="ECO:0000313" key="6">
    <source>
        <dbReference type="EMBL" id="PIL28231.1"/>
    </source>
</evidence>
<dbReference type="EMBL" id="AYKW01000026">
    <property type="protein sequence ID" value="PIL28231.1"/>
    <property type="molecule type" value="Genomic_DNA"/>
</dbReference>
<protein>
    <recommendedName>
        <fullName evidence="5">Fungal lipase-type domain-containing protein</fullName>
    </recommendedName>
</protein>
<reference evidence="6 7" key="1">
    <citation type="journal article" date="2015" name="Sci. Rep.">
        <title>Chromosome-level genome map provides insights into diverse defense mechanisms in the medicinal fungus Ganoderma sinense.</title>
        <authorList>
            <person name="Zhu Y."/>
            <person name="Xu J."/>
            <person name="Sun C."/>
            <person name="Zhou S."/>
            <person name="Xu H."/>
            <person name="Nelson D.R."/>
            <person name="Qian J."/>
            <person name="Song J."/>
            <person name="Luo H."/>
            <person name="Xiang L."/>
            <person name="Li Y."/>
            <person name="Xu Z."/>
            <person name="Ji A."/>
            <person name="Wang L."/>
            <person name="Lu S."/>
            <person name="Hayward A."/>
            <person name="Sun W."/>
            <person name="Li X."/>
            <person name="Schwartz D.C."/>
            <person name="Wang Y."/>
            <person name="Chen S."/>
        </authorList>
    </citation>
    <scope>NUCLEOTIDE SEQUENCE [LARGE SCALE GENOMIC DNA]</scope>
    <source>
        <strain evidence="6 7">ZZ0214-1</strain>
    </source>
</reference>
<gene>
    <name evidence="6" type="ORF">GSI_09643</name>
</gene>
<comment type="catalytic activity">
    <reaction evidence="3">
        <text>a diacylglycerol + H2O = a monoacylglycerol + a fatty acid + H(+)</text>
        <dbReference type="Rhea" id="RHEA:32731"/>
        <dbReference type="ChEBI" id="CHEBI:15377"/>
        <dbReference type="ChEBI" id="CHEBI:15378"/>
        <dbReference type="ChEBI" id="CHEBI:17408"/>
        <dbReference type="ChEBI" id="CHEBI:18035"/>
        <dbReference type="ChEBI" id="CHEBI:28868"/>
    </reaction>
</comment>
<feature type="domain" description="Fungal lipase-type" evidence="5">
    <location>
        <begin position="59"/>
        <end position="158"/>
    </location>
</feature>
<sequence length="212" mass="23159">MSTLHVTDSLTARRFFPDYVGYWPTQNAVVVTHQGIDPYKLLDGFQILNSTLFPGVPSDVFVHGGFADEHAKTATTILDTVKVLLSLSNASAFIPIGHSLGAALAELDTMFFGLNLPNVYVKSVTYGTPRVGNDKWAGLFDARVPDFIRISNKKDPGPVSTQPYEFFGFRHPHGKIHLAGPAEAYSCPGDDDAADFRCTILQVQTPSVERDS</sequence>
<dbReference type="AlphaFoldDB" id="A0A2G8S3A0"/>
<keyword evidence="1" id="KW-1015">Disulfide bond</keyword>
<organism evidence="6 7">
    <name type="scientific">Ganoderma sinense ZZ0214-1</name>
    <dbReference type="NCBI Taxonomy" id="1077348"/>
    <lineage>
        <taxon>Eukaryota</taxon>
        <taxon>Fungi</taxon>
        <taxon>Dikarya</taxon>
        <taxon>Basidiomycota</taxon>
        <taxon>Agaricomycotina</taxon>
        <taxon>Agaricomycetes</taxon>
        <taxon>Polyporales</taxon>
        <taxon>Polyporaceae</taxon>
        <taxon>Ganoderma</taxon>
    </lineage>
</organism>
<evidence type="ECO:0000256" key="2">
    <source>
        <dbReference type="ARBA" id="ARBA00043996"/>
    </source>
</evidence>
<dbReference type="OrthoDB" id="426718at2759"/>